<dbReference type="SUPFAM" id="SSF47459">
    <property type="entry name" value="HLH, helix-loop-helix DNA-binding domain"/>
    <property type="match status" value="1"/>
</dbReference>
<evidence type="ECO:0000256" key="6">
    <source>
        <dbReference type="ARBA" id="ARBA00023242"/>
    </source>
</evidence>
<dbReference type="Proteomes" id="UP000694844">
    <property type="component" value="Chromosome 4"/>
</dbReference>
<dbReference type="Pfam" id="PF00010">
    <property type="entry name" value="HLH"/>
    <property type="match status" value="1"/>
</dbReference>
<feature type="region of interest" description="Disordered" evidence="7">
    <location>
        <begin position="485"/>
        <end position="506"/>
    </location>
</feature>
<dbReference type="SMART" id="SM00353">
    <property type="entry name" value="HLH"/>
    <property type="match status" value="1"/>
</dbReference>
<protein>
    <submittedName>
        <fullName evidence="10 11">Uncharacterized protein LOC111128917 isoform X1</fullName>
    </submittedName>
</protein>
<evidence type="ECO:0000313" key="9">
    <source>
        <dbReference type="Proteomes" id="UP000694844"/>
    </source>
</evidence>
<comment type="similarity">
    <text evidence="2">Belongs to the MiT/TFE family.</text>
</comment>
<dbReference type="InterPro" id="IPR036638">
    <property type="entry name" value="HLH_DNA-bd_sf"/>
</dbReference>
<dbReference type="GO" id="GO:0005634">
    <property type="term" value="C:nucleus"/>
    <property type="evidence" value="ECO:0007669"/>
    <property type="project" value="UniProtKB-SubCell"/>
</dbReference>
<dbReference type="PROSITE" id="PS50888">
    <property type="entry name" value="BHLH"/>
    <property type="match status" value="1"/>
</dbReference>
<dbReference type="PANTHER" id="PTHR45776:SF2">
    <property type="entry name" value="MIP04163P"/>
    <property type="match status" value="1"/>
</dbReference>
<dbReference type="PANTHER" id="PTHR45776">
    <property type="entry name" value="MIP04163P"/>
    <property type="match status" value="1"/>
</dbReference>
<evidence type="ECO:0000256" key="7">
    <source>
        <dbReference type="SAM" id="MobiDB-lite"/>
    </source>
</evidence>
<dbReference type="GO" id="GO:0000981">
    <property type="term" value="F:DNA-binding transcription factor activity, RNA polymerase II-specific"/>
    <property type="evidence" value="ECO:0007669"/>
    <property type="project" value="TreeGrafter"/>
</dbReference>
<evidence type="ECO:0000256" key="5">
    <source>
        <dbReference type="ARBA" id="ARBA00023163"/>
    </source>
</evidence>
<keyword evidence="6" id="KW-0539">Nucleus</keyword>
<dbReference type="GO" id="GO:0000978">
    <property type="term" value="F:RNA polymerase II cis-regulatory region sequence-specific DNA binding"/>
    <property type="evidence" value="ECO:0007669"/>
    <property type="project" value="TreeGrafter"/>
</dbReference>
<dbReference type="InterPro" id="IPR011598">
    <property type="entry name" value="bHLH_dom"/>
</dbReference>
<proteinExistence type="inferred from homology"/>
<name>A0A8B8DSR5_CRAVI</name>
<feature type="domain" description="BHLH" evidence="8">
    <location>
        <begin position="188"/>
        <end position="241"/>
    </location>
</feature>
<evidence type="ECO:0000259" key="8">
    <source>
        <dbReference type="PROSITE" id="PS50888"/>
    </source>
</evidence>
<dbReference type="RefSeq" id="XP_022330584.1">
    <property type="nucleotide sequence ID" value="XM_022474876.1"/>
</dbReference>
<sequence>MDTASKRLQAIRRQLLHMDEQYRSGIYEEDKTDTNANTTPEKTQQAASNVNVLSSSTFSSHEQFGATANSVDFGNELGTLDGCCSNIDVDNIPLSEELRTAISNMEDLDDVDDLVGNVISAVQVDASYDTYLENLEHSITLPGDANTSVTSFSKALTPSTENLQEKFESTNTMFMSVEEEESWRKSRRRKDNHNIIERRRRYNINDRIKELGSLLPPSVPSDLKQNKGSILKATVEYIKELKRDQQKLHNLEDRQTLMNSKRQKLLFRIFQLELKLKLYGLIEDSNDFRTKKKKSKKRFTDIEAVVEGLCKQNINQGLLIKEKSSRSCRKNRCLVEENERNCPENVKNGLRQHLNRKMADGKPESDDFVDVSKFYQDLESQKKVPVRQSPMISQPSSESLRKQSLQSCSISNTSVMNTKGSNPQEKEEVIELSMDQCNLLLNLFENHGNVNEILINENDMAHPDEGQCISPVTSASNMLEKLLRGNEGNSDASGLEESTESNVGLR</sequence>
<feature type="region of interest" description="Disordered" evidence="7">
    <location>
        <begin position="26"/>
        <end position="46"/>
    </location>
</feature>
<dbReference type="KEGG" id="cvn:111128917"/>
<reference evidence="10 11" key="1">
    <citation type="submission" date="2025-04" db="UniProtKB">
        <authorList>
            <consortium name="RefSeq"/>
        </authorList>
    </citation>
    <scope>IDENTIFICATION</scope>
    <source>
        <tissue evidence="10 11">Whole sample</tissue>
    </source>
</reference>
<evidence type="ECO:0000256" key="1">
    <source>
        <dbReference type="ARBA" id="ARBA00004123"/>
    </source>
</evidence>
<evidence type="ECO:0000313" key="10">
    <source>
        <dbReference type="RefSeq" id="XP_022330583.1"/>
    </source>
</evidence>
<evidence type="ECO:0000256" key="2">
    <source>
        <dbReference type="ARBA" id="ARBA00008289"/>
    </source>
</evidence>
<organism evidence="9 11">
    <name type="scientific">Crassostrea virginica</name>
    <name type="common">Eastern oyster</name>
    <dbReference type="NCBI Taxonomy" id="6565"/>
    <lineage>
        <taxon>Eukaryota</taxon>
        <taxon>Metazoa</taxon>
        <taxon>Spiralia</taxon>
        <taxon>Lophotrochozoa</taxon>
        <taxon>Mollusca</taxon>
        <taxon>Bivalvia</taxon>
        <taxon>Autobranchia</taxon>
        <taxon>Pteriomorphia</taxon>
        <taxon>Ostreida</taxon>
        <taxon>Ostreoidea</taxon>
        <taxon>Ostreidae</taxon>
        <taxon>Crassostrea</taxon>
    </lineage>
</organism>
<evidence type="ECO:0000256" key="4">
    <source>
        <dbReference type="ARBA" id="ARBA00023125"/>
    </source>
</evidence>
<dbReference type="GeneID" id="111128917"/>
<gene>
    <name evidence="10 11" type="primary">LOC111128917</name>
</gene>
<comment type="subcellular location">
    <subcellularLocation>
        <location evidence="1">Nucleus</location>
    </subcellularLocation>
</comment>
<dbReference type="CDD" id="cd11397">
    <property type="entry name" value="bHLHzip_MITF_like"/>
    <property type="match status" value="1"/>
</dbReference>
<feature type="compositionally biased region" description="Polar residues" evidence="7">
    <location>
        <begin position="34"/>
        <end position="46"/>
    </location>
</feature>
<keyword evidence="4" id="KW-0238">DNA-binding</keyword>
<keyword evidence="9" id="KW-1185">Reference proteome</keyword>
<accession>A0A8B8DSR5</accession>
<evidence type="ECO:0000313" key="11">
    <source>
        <dbReference type="RefSeq" id="XP_022330584.1"/>
    </source>
</evidence>
<keyword evidence="5" id="KW-0804">Transcription</keyword>
<dbReference type="OrthoDB" id="6242697at2759"/>
<dbReference type="Gene3D" id="4.10.280.10">
    <property type="entry name" value="Helix-loop-helix DNA-binding domain"/>
    <property type="match status" value="1"/>
</dbReference>
<dbReference type="GO" id="GO:0046983">
    <property type="term" value="F:protein dimerization activity"/>
    <property type="evidence" value="ECO:0007669"/>
    <property type="project" value="InterPro"/>
</dbReference>
<dbReference type="RefSeq" id="XP_022330583.1">
    <property type="nucleotide sequence ID" value="XM_022474875.1"/>
</dbReference>
<evidence type="ECO:0000256" key="3">
    <source>
        <dbReference type="ARBA" id="ARBA00023015"/>
    </source>
</evidence>
<keyword evidence="3" id="KW-0805">Transcription regulation</keyword>
<dbReference type="AlphaFoldDB" id="A0A8B8DSR5"/>